<feature type="binding site" evidence="14">
    <location>
        <position position="364"/>
    </location>
    <ligand>
        <name>Zn(2+)</name>
        <dbReference type="ChEBI" id="CHEBI:29105"/>
    </ligand>
</feature>
<feature type="transmembrane region" description="Helical" evidence="14">
    <location>
        <begin position="34"/>
        <end position="54"/>
    </location>
</feature>
<organism evidence="17 18">
    <name type="scientific">Legionella bozemanae</name>
    <name type="common">Fluoribacter bozemanae</name>
    <dbReference type="NCBI Taxonomy" id="447"/>
    <lineage>
        <taxon>Bacteria</taxon>
        <taxon>Pseudomonadati</taxon>
        <taxon>Pseudomonadota</taxon>
        <taxon>Gammaproteobacteria</taxon>
        <taxon>Legionellales</taxon>
        <taxon>Legionellaceae</taxon>
        <taxon>Legionella</taxon>
    </lineage>
</organism>
<name>A0A0W0RR28_LEGBO</name>
<dbReference type="EC" id="3.4.16.4" evidence="14"/>
<feature type="binding site" evidence="14">
    <location>
        <position position="379"/>
    </location>
    <ligand>
        <name>Zn(2+)</name>
        <dbReference type="ChEBI" id="CHEBI:29105"/>
    </ligand>
</feature>
<dbReference type="Pfam" id="PF03717">
    <property type="entry name" value="PBP_dimer"/>
    <property type="match status" value="1"/>
</dbReference>
<evidence type="ECO:0000256" key="2">
    <source>
        <dbReference type="ARBA" id="ARBA00004236"/>
    </source>
</evidence>
<dbReference type="HAMAP" id="MF_02081">
    <property type="entry name" value="MrdA_transpept"/>
    <property type="match status" value="1"/>
</dbReference>
<evidence type="ECO:0000256" key="9">
    <source>
        <dbReference type="ARBA" id="ARBA00022960"/>
    </source>
</evidence>
<evidence type="ECO:0000256" key="6">
    <source>
        <dbReference type="ARBA" id="ARBA00022670"/>
    </source>
</evidence>
<accession>A0A0W0RR28</accession>
<sequence length="634" mass="71401">MQVFESSLTDCASMSRNQSFKNYRSESQHQLFRINLLVAFLIILSLILVLRLAFLQISEFKKYQTLSLKNQMSIIPIAPPRGVILDRNGVLLAENIPVYVLEIIPEHVKNMEQTLAELQKLIPSITEEDIKNFKRTRKQNRSFVPIPVKLKLTQEEVALFAINQYHFPGVSIKARLMRHYPLGEITAHVLGYVGRINVEELRAVDPTNYRATNFIGKAGVEKYYEDVLHGKVGYQMVETDVSGRTLRVIDKINPHSGAKLYLSIDVRLQQAAYEALKDKRGAVVVINSKNGEILAMVSSPSFDPNIFVGGVSTKEYKKLSNTLQRPLFNRAVRGVYPPASTIKPFVGLAGLDKGFITPATTIYDPGRYKLPTASHIYRDWKKTGHGMINFKRAITVSCDTYFYQLGNKMGISNIEDMLVKFGLGHLSHIDLYEEAAGIVPSLRWKKQTKGVSWYPGDTLITSIGQGFMLATPLQMANATASLSQHGQRFRPHLLTKTVNSDSGEIKRYKPVEEYPIYLKDEANWDIVADAMHNVLTSNEGTGYRFGRNPPYPVAGKTGTAQVFSGRQYEKVKYEDIPEALRDNSLFIAFTPVEKPEIALAVVVENDVAASTVARKVLDTYYQLYPMKSHEQTTH</sequence>
<evidence type="ECO:0000313" key="18">
    <source>
        <dbReference type="Proteomes" id="UP000054695"/>
    </source>
</evidence>
<dbReference type="InterPro" id="IPR005311">
    <property type="entry name" value="PBP_dimer"/>
</dbReference>
<feature type="domain" description="Penicillin-binding protein transpeptidase" evidence="15">
    <location>
        <begin position="281"/>
        <end position="616"/>
    </location>
</feature>
<dbReference type="GO" id="GO:0008270">
    <property type="term" value="F:zinc ion binding"/>
    <property type="evidence" value="ECO:0007669"/>
    <property type="project" value="UniProtKB-UniRule"/>
</dbReference>
<keyword evidence="7 14" id="KW-0812">Transmembrane</keyword>
<comment type="pathway">
    <text evidence="14">Cell wall biogenesis; peptidoglycan biosynthesis.</text>
</comment>
<dbReference type="GO" id="GO:0008360">
    <property type="term" value="P:regulation of cell shape"/>
    <property type="evidence" value="ECO:0007669"/>
    <property type="project" value="UniProtKB-KW"/>
</dbReference>
<evidence type="ECO:0000256" key="11">
    <source>
        <dbReference type="ARBA" id="ARBA00022989"/>
    </source>
</evidence>
<dbReference type="GO" id="GO:0005886">
    <property type="term" value="C:plasma membrane"/>
    <property type="evidence" value="ECO:0007669"/>
    <property type="project" value="UniProtKB-SubCell"/>
</dbReference>
<evidence type="ECO:0000256" key="5">
    <source>
        <dbReference type="ARBA" id="ARBA00022645"/>
    </source>
</evidence>
<dbReference type="Pfam" id="PF00905">
    <property type="entry name" value="Transpeptidase"/>
    <property type="match status" value="1"/>
</dbReference>
<dbReference type="Proteomes" id="UP000054695">
    <property type="component" value="Unassembled WGS sequence"/>
</dbReference>
<evidence type="ECO:0000259" key="15">
    <source>
        <dbReference type="Pfam" id="PF00905"/>
    </source>
</evidence>
<keyword evidence="4 14" id="KW-0997">Cell inner membrane</keyword>
<dbReference type="GO" id="GO:0008658">
    <property type="term" value="F:penicillin binding"/>
    <property type="evidence" value="ECO:0007669"/>
    <property type="project" value="UniProtKB-UniRule"/>
</dbReference>
<comment type="caution">
    <text evidence="17">The sequence shown here is derived from an EMBL/GenBank/DDBJ whole genome shotgun (WGS) entry which is preliminary data.</text>
</comment>
<evidence type="ECO:0000256" key="13">
    <source>
        <dbReference type="ARBA" id="ARBA00023316"/>
    </source>
</evidence>
<evidence type="ECO:0000256" key="8">
    <source>
        <dbReference type="ARBA" id="ARBA00022801"/>
    </source>
</evidence>
<dbReference type="PANTHER" id="PTHR30627:SF2">
    <property type="entry name" value="PEPTIDOGLYCAN D,D-TRANSPEPTIDASE MRDA"/>
    <property type="match status" value="1"/>
</dbReference>
<comment type="similarity">
    <text evidence="14">Belongs to the transpeptidase family. MrdA subfamily.</text>
</comment>
<dbReference type="AlphaFoldDB" id="A0A0W0RR28"/>
<evidence type="ECO:0000256" key="14">
    <source>
        <dbReference type="HAMAP-Rule" id="MF_02081"/>
    </source>
</evidence>
<gene>
    <name evidence="14 17" type="primary">mrdA</name>
    <name evidence="17" type="ORF">Lboz_2132</name>
</gene>
<dbReference type="InterPro" id="IPR017790">
    <property type="entry name" value="Penicillin-binding_protein_2"/>
</dbReference>
<dbReference type="GO" id="GO:0009002">
    <property type="term" value="F:serine-type D-Ala-D-Ala carboxypeptidase activity"/>
    <property type="evidence" value="ECO:0007669"/>
    <property type="project" value="UniProtKB-UniRule"/>
</dbReference>
<reference evidence="17 18" key="1">
    <citation type="submission" date="2015-11" db="EMBL/GenBank/DDBJ databases">
        <title>Genomic analysis of 38 Legionella species identifies large and diverse effector repertoires.</title>
        <authorList>
            <person name="Burstein D."/>
            <person name="Amaro F."/>
            <person name="Zusman T."/>
            <person name="Lifshitz Z."/>
            <person name="Cohen O."/>
            <person name="Gilbert J.A."/>
            <person name="Pupko T."/>
            <person name="Shuman H.A."/>
            <person name="Segal G."/>
        </authorList>
    </citation>
    <scope>NUCLEOTIDE SEQUENCE [LARGE SCALE GENOMIC DNA]</scope>
    <source>
        <strain evidence="17 18">WIGA</strain>
    </source>
</reference>
<dbReference type="InterPro" id="IPR050515">
    <property type="entry name" value="Beta-lactam/transpept"/>
</dbReference>
<dbReference type="Gene3D" id="3.90.1310.10">
    <property type="entry name" value="Penicillin-binding protein 2a (Domain 2)"/>
    <property type="match status" value="1"/>
</dbReference>
<dbReference type="Gene3D" id="3.30.1390.30">
    <property type="entry name" value="Penicillin-binding protein 2a, domain 3"/>
    <property type="match status" value="1"/>
</dbReference>
<evidence type="ECO:0000256" key="3">
    <source>
        <dbReference type="ARBA" id="ARBA00022475"/>
    </source>
</evidence>
<keyword evidence="12 14" id="KW-0472">Membrane</keyword>
<dbReference type="Gene3D" id="3.40.710.10">
    <property type="entry name" value="DD-peptidase/beta-lactamase superfamily"/>
    <property type="match status" value="1"/>
</dbReference>
<dbReference type="STRING" id="447.Lboz_2132"/>
<dbReference type="SUPFAM" id="SSF56601">
    <property type="entry name" value="beta-lactamase/transpeptidase-like"/>
    <property type="match status" value="1"/>
</dbReference>
<proteinExistence type="inferred from homology"/>
<dbReference type="NCBIfam" id="TIGR03423">
    <property type="entry name" value="pbp2_mrdA"/>
    <property type="match status" value="1"/>
</dbReference>
<evidence type="ECO:0000256" key="4">
    <source>
        <dbReference type="ARBA" id="ARBA00022519"/>
    </source>
</evidence>
<feature type="domain" description="Penicillin-binding protein dimerisation" evidence="16">
    <location>
        <begin position="77"/>
        <end position="248"/>
    </location>
</feature>
<dbReference type="InterPro" id="IPR036138">
    <property type="entry name" value="PBP_dimer_sf"/>
</dbReference>
<dbReference type="UniPathway" id="UPA00219"/>
<dbReference type="PATRIC" id="fig|447.4.peg.2263"/>
<dbReference type="GO" id="GO:0006508">
    <property type="term" value="P:proteolysis"/>
    <property type="evidence" value="ECO:0007669"/>
    <property type="project" value="UniProtKB-KW"/>
</dbReference>
<dbReference type="GO" id="GO:0071555">
    <property type="term" value="P:cell wall organization"/>
    <property type="evidence" value="ECO:0007669"/>
    <property type="project" value="UniProtKB-KW"/>
</dbReference>
<dbReference type="InterPro" id="IPR012338">
    <property type="entry name" value="Beta-lactam/transpept-like"/>
</dbReference>
<evidence type="ECO:0000256" key="1">
    <source>
        <dbReference type="ARBA" id="ARBA00004167"/>
    </source>
</evidence>
<evidence type="ECO:0000259" key="16">
    <source>
        <dbReference type="Pfam" id="PF03717"/>
    </source>
</evidence>
<keyword evidence="3 14" id="KW-1003">Cell membrane</keyword>
<dbReference type="EMBL" id="LNXU01000019">
    <property type="protein sequence ID" value="KTC73486.1"/>
    <property type="molecule type" value="Genomic_DNA"/>
</dbReference>
<comment type="cofactor">
    <cofactor evidence="14">
        <name>Zn(2+)</name>
        <dbReference type="ChEBI" id="CHEBI:29105"/>
    </cofactor>
    <text evidence="14">Binds one Zn(2+) ion per subunit.</text>
</comment>
<evidence type="ECO:0000256" key="7">
    <source>
        <dbReference type="ARBA" id="ARBA00022692"/>
    </source>
</evidence>
<dbReference type="GO" id="GO:0009252">
    <property type="term" value="P:peptidoglycan biosynthetic process"/>
    <property type="evidence" value="ECO:0007669"/>
    <property type="project" value="UniProtKB-UniRule"/>
</dbReference>
<keyword evidence="14" id="KW-0479">Metal-binding</keyword>
<keyword evidence="18" id="KW-1185">Reference proteome</keyword>
<keyword evidence="10 14" id="KW-0573">Peptidoglycan synthesis</keyword>
<dbReference type="GO" id="GO:0071972">
    <property type="term" value="F:peptidoglycan L,D-transpeptidase activity"/>
    <property type="evidence" value="ECO:0007669"/>
    <property type="project" value="TreeGrafter"/>
</dbReference>
<protein>
    <recommendedName>
        <fullName evidence="14">Peptidoglycan D,D-transpeptidase MrdA</fullName>
        <ecNumber evidence="14">3.4.16.4</ecNumber>
    </recommendedName>
    <alternativeName>
        <fullName evidence="14">Penicillin-binding protein 2</fullName>
        <shortName evidence="14">PBP-2</shortName>
    </alternativeName>
</protein>
<keyword evidence="8 14" id="KW-0378">Hydrolase</keyword>
<feature type="binding site" evidence="14">
    <location>
        <position position="385"/>
    </location>
    <ligand>
        <name>Zn(2+)</name>
        <dbReference type="ChEBI" id="CHEBI:29105"/>
    </ligand>
</feature>
<comment type="function">
    <text evidence="14">Catalyzes cross-linking of the peptidoglycan cell wall.</text>
</comment>
<dbReference type="SUPFAM" id="SSF56519">
    <property type="entry name" value="Penicillin binding protein dimerisation domain"/>
    <property type="match status" value="1"/>
</dbReference>
<evidence type="ECO:0000256" key="12">
    <source>
        <dbReference type="ARBA" id="ARBA00023136"/>
    </source>
</evidence>
<comment type="subcellular location">
    <subcellularLocation>
        <location evidence="14">Cell inner membrane</location>
        <topology evidence="14">Single-pass membrane protein</topology>
    </subcellularLocation>
    <subcellularLocation>
        <location evidence="2">Cell membrane</location>
    </subcellularLocation>
    <subcellularLocation>
        <location evidence="1">Membrane</location>
        <topology evidence="1">Single-pass membrane protein</topology>
    </subcellularLocation>
</comment>
<feature type="active site" description="Acyl-ester intermediate" evidence="14">
    <location>
        <position position="340"/>
    </location>
</feature>
<evidence type="ECO:0000313" key="17">
    <source>
        <dbReference type="EMBL" id="KTC73486.1"/>
    </source>
</evidence>
<keyword evidence="14" id="KW-0862">Zinc</keyword>
<dbReference type="InterPro" id="IPR001460">
    <property type="entry name" value="PCN-bd_Tpept"/>
</dbReference>
<keyword evidence="11 14" id="KW-1133">Transmembrane helix</keyword>
<keyword evidence="6 14" id="KW-0645">Protease</keyword>
<evidence type="ECO:0000256" key="10">
    <source>
        <dbReference type="ARBA" id="ARBA00022984"/>
    </source>
</evidence>
<keyword evidence="5 14" id="KW-0121">Carboxypeptidase</keyword>
<feature type="binding site" evidence="14">
    <location>
        <position position="398"/>
    </location>
    <ligand>
        <name>Zn(2+)</name>
        <dbReference type="ChEBI" id="CHEBI:29105"/>
    </ligand>
</feature>
<dbReference type="PANTHER" id="PTHR30627">
    <property type="entry name" value="PEPTIDOGLYCAN D,D-TRANSPEPTIDASE"/>
    <property type="match status" value="1"/>
</dbReference>
<comment type="catalytic activity">
    <reaction evidence="14">
        <text>Preferential cleavage: (Ac)2-L-Lys-D-Ala-|-D-Ala. Also transpeptidation of peptidyl-alanyl moieties that are N-acyl substituents of D-alanine.</text>
        <dbReference type="EC" id="3.4.16.4"/>
    </reaction>
</comment>
<keyword evidence="9 14" id="KW-0133">Cell shape</keyword>
<keyword evidence="13 14" id="KW-0961">Cell wall biogenesis/degradation</keyword>